<reference evidence="3" key="1">
    <citation type="journal article" date="2019" name="Int. J. Syst. Evol. Microbiol.">
        <title>The Global Catalogue of Microorganisms (GCM) 10K type strain sequencing project: providing services to taxonomists for standard genome sequencing and annotation.</title>
        <authorList>
            <consortium name="The Broad Institute Genomics Platform"/>
            <consortium name="The Broad Institute Genome Sequencing Center for Infectious Disease"/>
            <person name="Wu L."/>
            <person name="Ma J."/>
        </authorList>
    </citation>
    <scope>NUCLEOTIDE SEQUENCE [LARGE SCALE GENOMIC DNA]</scope>
    <source>
        <strain evidence="3">CGMCC 4.7241</strain>
    </source>
</reference>
<dbReference type="RefSeq" id="WP_205115297.1">
    <property type="nucleotide sequence ID" value="NZ_JAFBCM010000001.1"/>
</dbReference>
<accession>A0ABV7YH27</accession>
<dbReference type="Pfam" id="PF01182">
    <property type="entry name" value="Glucosamine_iso"/>
    <property type="match status" value="1"/>
</dbReference>
<organism evidence="2 3">
    <name type="scientific">Tenggerimyces flavus</name>
    <dbReference type="NCBI Taxonomy" id="1708749"/>
    <lineage>
        <taxon>Bacteria</taxon>
        <taxon>Bacillati</taxon>
        <taxon>Actinomycetota</taxon>
        <taxon>Actinomycetes</taxon>
        <taxon>Propionibacteriales</taxon>
        <taxon>Nocardioidaceae</taxon>
        <taxon>Tenggerimyces</taxon>
    </lineage>
</organism>
<dbReference type="Proteomes" id="UP001595699">
    <property type="component" value="Unassembled WGS sequence"/>
</dbReference>
<proteinExistence type="predicted"/>
<evidence type="ECO:0000313" key="2">
    <source>
        <dbReference type="EMBL" id="MFC3764327.1"/>
    </source>
</evidence>
<dbReference type="InterPro" id="IPR037171">
    <property type="entry name" value="NagB/RpiA_transferase-like"/>
</dbReference>
<evidence type="ECO:0000313" key="3">
    <source>
        <dbReference type="Proteomes" id="UP001595699"/>
    </source>
</evidence>
<dbReference type="InterPro" id="IPR052960">
    <property type="entry name" value="GlcN6P_deaminase-like"/>
</dbReference>
<dbReference type="PANTHER" id="PTHR42892:SF1">
    <property type="entry name" value="GLUCOSAMINE-6-PHOSPHATE ISOMERASE"/>
    <property type="match status" value="1"/>
</dbReference>
<gene>
    <name evidence="2" type="ORF">ACFOUW_26055</name>
</gene>
<protein>
    <submittedName>
        <fullName evidence="2">6-phosphogluconolactonase</fullName>
    </submittedName>
</protein>
<dbReference type="EMBL" id="JBHRZH010000023">
    <property type="protein sequence ID" value="MFC3764327.1"/>
    <property type="molecule type" value="Genomic_DNA"/>
</dbReference>
<dbReference type="InterPro" id="IPR006148">
    <property type="entry name" value="Glc/Gal-6P_isomerase"/>
</dbReference>
<dbReference type="SUPFAM" id="SSF100950">
    <property type="entry name" value="NagB/RpiA/CoA transferase-like"/>
    <property type="match status" value="1"/>
</dbReference>
<comment type="caution">
    <text evidence="2">The sequence shown here is derived from an EMBL/GenBank/DDBJ whole genome shotgun (WGS) entry which is preliminary data.</text>
</comment>
<dbReference type="Gene3D" id="3.40.50.1360">
    <property type="match status" value="1"/>
</dbReference>
<feature type="domain" description="Glucosamine/galactosamine-6-phosphate isomerase" evidence="1">
    <location>
        <begin position="9"/>
        <end position="231"/>
    </location>
</feature>
<keyword evidence="3" id="KW-1185">Reference proteome</keyword>
<evidence type="ECO:0000259" key="1">
    <source>
        <dbReference type="Pfam" id="PF01182"/>
    </source>
</evidence>
<name>A0ABV7YH27_9ACTN</name>
<dbReference type="PANTHER" id="PTHR42892">
    <property type="entry name" value="GLUCOSAMINE-6-PHOSPHATE DEAMINASE-LIKE PROTEIN BT_0258-RELATED"/>
    <property type="match status" value="1"/>
</dbReference>
<sequence>MDDTVFPDPITLGRALAERIATQFAAARADGRRFVLGCPGGRTPVSTYAALAELVTGRDLDHVVIAMMDEYVLDGPRRLVDAAEPYSCRRFGREHIAGPLGIPDDRFLVPDLETDYDARLAELGGIDLFLLASGASDGHIGFNPPGSPSDSTTRVVALAEATRQDNLGTFPVLGSIENVPRFGLTVGIDTIRRLSRSAVMVVHGAHKAEAATRLRAARTYDPEWPATIAADCQEAELFIDQAAADGPGAREAGDD</sequence>